<gene>
    <name evidence="5" type="ORF">Rai3103_14615</name>
</gene>
<evidence type="ECO:0000256" key="1">
    <source>
        <dbReference type="ARBA" id="ARBA00022741"/>
    </source>
</evidence>
<organism evidence="5 6">
    <name type="scientific">Raineyella fluvialis</name>
    <dbReference type="NCBI Taxonomy" id="2662261"/>
    <lineage>
        <taxon>Bacteria</taxon>
        <taxon>Bacillati</taxon>
        <taxon>Actinomycetota</taxon>
        <taxon>Actinomycetes</taxon>
        <taxon>Propionibacteriales</taxon>
        <taxon>Propionibacteriaceae</taxon>
        <taxon>Raineyella</taxon>
    </lineage>
</organism>
<evidence type="ECO:0000313" key="6">
    <source>
        <dbReference type="Proteomes" id="UP000386847"/>
    </source>
</evidence>
<dbReference type="InterPro" id="IPR027417">
    <property type="entry name" value="P-loop_NTPase"/>
</dbReference>
<protein>
    <submittedName>
        <fullName evidence="5">ATP-binding cassette domain-containing protein</fullName>
    </submittedName>
</protein>
<keyword evidence="2 5" id="KW-0067">ATP-binding</keyword>
<dbReference type="EMBL" id="CP045725">
    <property type="protein sequence ID" value="QGF24661.1"/>
    <property type="molecule type" value="Genomic_DNA"/>
</dbReference>
<dbReference type="CDD" id="cd03230">
    <property type="entry name" value="ABC_DR_subfamily_A"/>
    <property type="match status" value="1"/>
</dbReference>
<proteinExistence type="predicted"/>
<dbReference type="SMART" id="SM00382">
    <property type="entry name" value="AAA"/>
    <property type="match status" value="1"/>
</dbReference>
<feature type="domain" description="ABC transporter" evidence="4">
    <location>
        <begin position="80"/>
        <end position="309"/>
    </location>
</feature>
<feature type="compositionally biased region" description="Basic and acidic residues" evidence="3">
    <location>
        <begin position="22"/>
        <end position="55"/>
    </location>
</feature>
<keyword evidence="1" id="KW-0547">Nucleotide-binding</keyword>
<evidence type="ECO:0000256" key="2">
    <source>
        <dbReference type="ARBA" id="ARBA00022840"/>
    </source>
</evidence>
<feature type="region of interest" description="Disordered" evidence="3">
    <location>
        <begin position="378"/>
        <end position="401"/>
    </location>
</feature>
<dbReference type="PANTHER" id="PTHR43038">
    <property type="entry name" value="ATP-BINDING CASSETTE, SUB-FAMILY H, MEMBER 1"/>
    <property type="match status" value="1"/>
</dbReference>
<dbReference type="AlphaFoldDB" id="A0A5Q2FE57"/>
<dbReference type="Proteomes" id="UP000386847">
    <property type="component" value="Chromosome"/>
</dbReference>
<dbReference type="InterPro" id="IPR003593">
    <property type="entry name" value="AAA+_ATPase"/>
</dbReference>
<name>A0A5Q2FE57_9ACTN</name>
<feature type="compositionally biased region" description="Low complexity" evidence="3">
    <location>
        <begin position="1"/>
        <end position="21"/>
    </location>
</feature>
<dbReference type="PROSITE" id="PS50893">
    <property type="entry name" value="ABC_TRANSPORTER_2"/>
    <property type="match status" value="1"/>
</dbReference>
<reference evidence="5 6" key="1">
    <citation type="submission" date="2019-10" db="EMBL/GenBank/DDBJ databases">
        <title>Genomic analysis of Raineyella sp. CBA3103.</title>
        <authorList>
            <person name="Roh S.W."/>
        </authorList>
    </citation>
    <scope>NUCLEOTIDE SEQUENCE [LARGE SCALE GENOMIC DNA]</scope>
    <source>
        <strain evidence="5 6">CBA3103</strain>
    </source>
</reference>
<accession>A0A5Q2FE57</accession>
<evidence type="ECO:0000259" key="4">
    <source>
        <dbReference type="PROSITE" id="PS50893"/>
    </source>
</evidence>
<dbReference type="RefSeq" id="WP_153573190.1">
    <property type="nucleotide sequence ID" value="NZ_CP045725.1"/>
</dbReference>
<evidence type="ECO:0000256" key="3">
    <source>
        <dbReference type="SAM" id="MobiDB-lite"/>
    </source>
</evidence>
<dbReference type="KEGG" id="rain:Rai3103_14615"/>
<evidence type="ECO:0000313" key="5">
    <source>
        <dbReference type="EMBL" id="QGF24661.1"/>
    </source>
</evidence>
<dbReference type="GO" id="GO:0016887">
    <property type="term" value="F:ATP hydrolysis activity"/>
    <property type="evidence" value="ECO:0007669"/>
    <property type="project" value="InterPro"/>
</dbReference>
<dbReference type="SUPFAM" id="SSF52540">
    <property type="entry name" value="P-loop containing nucleoside triphosphate hydrolases"/>
    <property type="match status" value="1"/>
</dbReference>
<dbReference type="Pfam" id="PF00005">
    <property type="entry name" value="ABC_tran"/>
    <property type="match status" value="1"/>
</dbReference>
<keyword evidence="6" id="KW-1185">Reference proteome</keyword>
<dbReference type="InterPro" id="IPR003439">
    <property type="entry name" value="ABC_transporter-like_ATP-bd"/>
</dbReference>
<dbReference type="Gene3D" id="3.40.50.300">
    <property type="entry name" value="P-loop containing nucleotide triphosphate hydrolases"/>
    <property type="match status" value="1"/>
</dbReference>
<dbReference type="GO" id="GO:0005524">
    <property type="term" value="F:ATP binding"/>
    <property type="evidence" value="ECO:0007669"/>
    <property type="project" value="UniProtKB-KW"/>
</dbReference>
<sequence>MTVPRHAGGAPRRAAPAYALSRAHESPDPRHTKEPRRSYDPREESGPRRAAEPRRPGGRRRAGDGPDQPDAARPADLATISAQGLTRRFGDVTAVDGVDLEIAAGSVFGLLGPDGAGKSTLLRLLATVLRPDAGDAVVCGASVTRRPRDVTPRIGYMSQQTFMYPDLSVRENLDFFATLRGVDARRRKERGTRLLEGMGMGEFAGRAFGKLSGGMKQKCMLASTLMHEPELLLLDEPTTGVDPVSRREFWRILTDLHRTGTTILVATPYMDEAERCTDVAFMAAGRITTRGTPAEITSRVPGTLCEVRAGAPREVVAALTGHPGVRSAHLRGDVARVLLDPGLDPEALDPPLAAAGVTVTGVTVVRPDMEAAFVVLAEAARSPRDDGPATGDGSSGPEPGR</sequence>
<dbReference type="PANTHER" id="PTHR43038:SF3">
    <property type="entry name" value="ABC TRANSPORTER G FAMILY MEMBER 20 ISOFORM X1"/>
    <property type="match status" value="1"/>
</dbReference>
<feature type="region of interest" description="Disordered" evidence="3">
    <location>
        <begin position="1"/>
        <end position="75"/>
    </location>
</feature>